<evidence type="ECO:0000313" key="2">
    <source>
        <dbReference type="EMBL" id="CUI14515.1"/>
    </source>
</evidence>
<dbReference type="EMBL" id="CYKH01001404">
    <property type="protein sequence ID" value="CUI14515.1"/>
    <property type="molecule type" value="Genomic_DNA"/>
</dbReference>
<reference evidence="3" key="1">
    <citation type="submission" date="2015-09" db="EMBL/GenBank/DDBJ databases">
        <authorList>
            <consortium name="Pathogen Informatics"/>
        </authorList>
    </citation>
    <scope>NUCLEOTIDE SEQUENCE [LARGE SCALE GENOMIC DNA]</scope>
    <source>
        <strain evidence="3">Lake Konstanz</strain>
    </source>
</reference>
<gene>
    <name evidence="2" type="ORF">BSAL_07320c</name>
</gene>
<name>A0A0S4KJE9_BODSA</name>
<accession>A0A0S4KJE9</accession>
<sequence>MKTRKEEKKQTRMPPRSKRARSGSAPPPAPPLAPATPGSPLAAARARQQAQADAWAIAAGCRVGDAVTFEWRDVDARSEAEEVAWTPWCGLVESLEPLTIRWNADCEELAAPLSTWPVRPILADPKLQLRTANLPVRQRHARAAADRKQEPDASSCICPRYHGRTMFYCRSKKRRPQSRRCRREVVKSVEPPLLPPVHKVSTR</sequence>
<feature type="compositionally biased region" description="Pro residues" evidence="1">
    <location>
        <begin position="25"/>
        <end position="34"/>
    </location>
</feature>
<organism evidence="2 3">
    <name type="scientific">Bodo saltans</name>
    <name type="common">Flagellated protozoan</name>
    <dbReference type="NCBI Taxonomy" id="75058"/>
    <lineage>
        <taxon>Eukaryota</taxon>
        <taxon>Discoba</taxon>
        <taxon>Euglenozoa</taxon>
        <taxon>Kinetoplastea</taxon>
        <taxon>Metakinetoplastina</taxon>
        <taxon>Eubodonida</taxon>
        <taxon>Bodonidae</taxon>
        <taxon>Bodo</taxon>
    </lineage>
</organism>
<feature type="compositionally biased region" description="Basic and acidic residues" evidence="1">
    <location>
        <begin position="1"/>
        <end position="10"/>
    </location>
</feature>
<evidence type="ECO:0000313" key="3">
    <source>
        <dbReference type="Proteomes" id="UP000051952"/>
    </source>
</evidence>
<protein>
    <submittedName>
        <fullName evidence="2">Uncharacterized protein</fullName>
    </submittedName>
</protein>
<dbReference type="AlphaFoldDB" id="A0A0S4KJE9"/>
<dbReference type="VEuPathDB" id="TriTrypDB:BSAL_07320c"/>
<keyword evidence="3" id="KW-1185">Reference proteome</keyword>
<feature type="compositionally biased region" description="Low complexity" evidence="1">
    <location>
        <begin position="35"/>
        <end position="47"/>
    </location>
</feature>
<proteinExistence type="predicted"/>
<feature type="region of interest" description="Disordered" evidence="1">
    <location>
        <begin position="1"/>
        <end position="47"/>
    </location>
</feature>
<dbReference type="Proteomes" id="UP000051952">
    <property type="component" value="Unassembled WGS sequence"/>
</dbReference>
<evidence type="ECO:0000256" key="1">
    <source>
        <dbReference type="SAM" id="MobiDB-lite"/>
    </source>
</evidence>